<dbReference type="PROSITE" id="PS51318">
    <property type="entry name" value="TAT"/>
    <property type="match status" value="1"/>
</dbReference>
<dbReference type="Proteomes" id="UP001529369">
    <property type="component" value="Unassembled WGS sequence"/>
</dbReference>
<accession>A0ABT8ACP6</accession>
<name>A0ABT8ACP6_9PROT</name>
<organism evidence="1 2">
    <name type="scientific">Paeniroseomonas aquatica</name>
    <dbReference type="NCBI Taxonomy" id="373043"/>
    <lineage>
        <taxon>Bacteria</taxon>
        <taxon>Pseudomonadati</taxon>
        <taxon>Pseudomonadota</taxon>
        <taxon>Alphaproteobacteria</taxon>
        <taxon>Acetobacterales</taxon>
        <taxon>Acetobacteraceae</taxon>
        <taxon>Paeniroseomonas</taxon>
    </lineage>
</organism>
<evidence type="ECO:0000313" key="1">
    <source>
        <dbReference type="EMBL" id="MDN3567510.1"/>
    </source>
</evidence>
<proteinExistence type="predicted"/>
<dbReference type="InterPro" id="IPR006311">
    <property type="entry name" value="TAT_signal"/>
</dbReference>
<protein>
    <submittedName>
        <fullName evidence="1">DUF2459 domain-containing protein</fullName>
    </submittedName>
</protein>
<keyword evidence="2" id="KW-1185">Reference proteome</keyword>
<gene>
    <name evidence="1" type="ORF">QWZ14_24290</name>
</gene>
<dbReference type="EMBL" id="JAUFPN010000194">
    <property type="protein sequence ID" value="MDN3567510.1"/>
    <property type="molecule type" value="Genomic_DNA"/>
</dbReference>
<sequence>MTAPGAASRRQALLGLALALAGCATRPPPPPAAAGGPTTLVHVVGRGWHTDIALPAAGLHPALAGLAEGFPGARHLVFGFGDRAFLLGREETPLAMLRALLPGRGAILLTALATAPEAAFGPEDVVPLPLSALEFARLQAFVAGSLDRGGTEAGGRLRPFAEGPYPGSVFLASGMTYAATYTCNTWTAEALAMAGLPLRVPGVVLARQVMLRARAVAAQRQAGVAVPASPAPVRS</sequence>
<dbReference type="RefSeq" id="WP_290319550.1">
    <property type="nucleotide sequence ID" value="NZ_JAUFPN010000194.1"/>
</dbReference>
<dbReference type="Pfam" id="PF09601">
    <property type="entry name" value="DUF2459"/>
    <property type="match status" value="1"/>
</dbReference>
<evidence type="ECO:0000313" key="2">
    <source>
        <dbReference type="Proteomes" id="UP001529369"/>
    </source>
</evidence>
<reference evidence="2" key="1">
    <citation type="journal article" date="2019" name="Int. J. Syst. Evol. Microbiol.">
        <title>The Global Catalogue of Microorganisms (GCM) 10K type strain sequencing project: providing services to taxonomists for standard genome sequencing and annotation.</title>
        <authorList>
            <consortium name="The Broad Institute Genomics Platform"/>
            <consortium name="The Broad Institute Genome Sequencing Center for Infectious Disease"/>
            <person name="Wu L."/>
            <person name="Ma J."/>
        </authorList>
    </citation>
    <scope>NUCLEOTIDE SEQUENCE [LARGE SCALE GENOMIC DNA]</scope>
    <source>
        <strain evidence="2">CECT 7131</strain>
    </source>
</reference>
<dbReference type="InterPro" id="IPR011727">
    <property type="entry name" value="CHP02117"/>
</dbReference>
<comment type="caution">
    <text evidence="1">The sequence shown here is derived from an EMBL/GenBank/DDBJ whole genome shotgun (WGS) entry which is preliminary data.</text>
</comment>